<feature type="region of interest" description="Disordered" evidence="16">
    <location>
        <begin position="1"/>
        <end position="76"/>
    </location>
</feature>
<evidence type="ECO:0000313" key="20">
    <source>
        <dbReference type="Proteomes" id="UP001283341"/>
    </source>
</evidence>
<dbReference type="Gene3D" id="3.90.740.10">
    <property type="entry name" value="Valyl/Leucyl/Isoleucyl-tRNA synthetase, editing domain"/>
    <property type="match status" value="1"/>
</dbReference>
<evidence type="ECO:0000256" key="5">
    <source>
        <dbReference type="ARBA" id="ARBA00022490"/>
    </source>
</evidence>
<dbReference type="PROSITE" id="PS00178">
    <property type="entry name" value="AA_TRNA_LIGASE_I"/>
    <property type="match status" value="1"/>
</dbReference>
<dbReference type="SUPFAM" id="SSF50677">
    <property type="entry name" value="ValRS/IleRS/LeuRS editing domain"/>
    <property type="match status" value="1"/>
</dbReference>
<accession>A0AAE0ITP5</accession>
<evidence type="ECO:0000256" key="13">
    <source>
        <dbReference type="ARBA" id="ARBA00047552"/>
    </source>
</evidence>
<evidence type="ECO:0000256" key="4">
    <source>
        <dbReference type="ARBA" id="ARBA00013169"/>
    </source>
</evidence>
<dbReference type="CDD" id="cd00817">
    <property type="entry name" value="ValRS_core"/>
    <property type="match status" value="1"/>
</dbReference>
<keyword evidence="5" id="KW-0963">Cytoplasm</keyword>
<keyword evidence="10 14" id="KW-0030">Aminoacyl-tRNA synthetase</keyword>
<dbReference type="SUPFAM" id="SSF52374">
    <property type="entry name" value="Nucleotidylyl transferase"/>
    <property type="match status" value="1"/>
</dbReference>
<dbReference type="EMBL" id="JAUEDM010000001">
    <property type="protein sequence ID" value="KAK3331088.1"/>
    <property type="molecule type" value="Genomic_DNA"/>
</dbReference>
<dbReference type="GO" id="GO:0005829">
    <property type="term" value="C:cytosol"/>
    <property type="evidence" value="ECO:0007669"/>
    <property type="project" value="TreeGrafter"/>
</dbReference>
<dbReference type="InterPro" id="IPR014729">
    <property type="entry name" value="Rossmann-like_a/b/a_fold"/>
</dbReference>
<dbReference type="FunFam" id="3.40.50.620:FF:000078">
    <property type="entry name" value="Valine--tRNA ligase, mitochondrial"/>
    <property type="match status" value="1"/>
</dbReference>
<evidence type="ECO:0000256" key="3">
    <source>
        <dbReference type="ARBA" id="ARBA00005594"/>
    </source>
</evidence>
<dbReference type="InterPro" id="IPR013155">
    <property type="entry name" value="M/V/L/I-tRNA-synth_anticd-bd"/>
</dbReference>
<dbReference type="Gene3D" id="3.40.50.620">
    <property type="entry name" value="HUPs"/>
    <property type="match status" value="2"/>
</dbReference>
<comment type="subcellular location">
    <subcellularLocation>
        <location evidence="2">Cytoplasm</location>
    </subcellularLocation>
    <subcellularLocation>
        <location evidence="1">Mitochondrion</location>
    </subcellularLocation>
</comment>
<comment type="similarity">
    <text evidence="3 14">Belongs to the class-I aminoacyl-tRNA synthetase family.</text>
</comment>
<dbReference type="InterPro" id="IPR009080">
    <property type="entry name" value="tRNAsynth_Ia_anticodon-bd"/>
</dbReference>
<dbReference type="GO" id="GO:0005739">
    <property type="term" value="C:mitochondrion"/>
    <property type="evidence" value="ECO:0007669"/>
    <property type="project" value="UniProtKB-SubCell"/>
</dbReference>
<reference evidence="19" key="2">
    <citation type="submission" date="2023-06" db="EMBL/GenBank/DDBJ databases">
        <authorList>
            <consortium name="Lawrence Berkeley National Laboratory"/>
            <person name="Haridas S."/>
            <person name="Hensen N."/>
            <person name="Bonometti L."/>
            <person name="Westerberg I."/>
            <person name="Brannstrom I.O."/>
            <person name="Guillou S."/>
            <person name="Cros-Aarteil S."/>
            <person name="Calhoun S."/>
            <person name="Kuo A."/>
            <person name="Mondo S."/>
            <person name="Pangilinan J."/>
            <person name="Riley R."/>
            <person name="Labutti K."/>
            <person name="Andreopoulos B."/>
            <person name="Lipzen A."/>
            <person name="Chen C."/>
            <person name="Yanf M."/>
            <person name="Daum C."/>
            <person name="Ng V."/>
            <person name="Clum A."/>
            <person name="Steindorff A."/>
            <person name="Ohm R."/>
            <person name="Martin F."/>
            <person name="Silar P."/>
            <person name="Natvig D."/>
            <person name="Lalanne C."/>
            <person name="Gautier V."/>
            <person name="Ament-Velasquez S.L."/>
            <person name="Kruys A."/>
            <person name="Hutchinson M.I."/>
            <person name="Powell A.J."/>
            <person name="Barry K."/>
            <person name="Miller A.N."/>
            <person name="Grigoriev I.V."/>
            <person name="Debuchy R."/>
            <person name="Gladieux P."/>
            <person name="Thoren M.H."/>
            <person name="Johannesson H."/>
        </authorList>
    </citation>
    <scope>NUCLEOTIDE SEQUENCE</scope>
    <source>
        <strain evidence="19">CBS 118394</strain>
    </source>
</reference>
<dbReference type="Pfam" id="PF08264">
    <property type="entry name" value="Anticodon_1"/>
    <property type="match status" value="1"/>
</dbReference>
<dbReference type="GO" id="GO:0005524">
    <property type="term" value="F:ATP binding"/>
    <property type="evidence" value="ECO:0007669"/>
    <property type="project" value="UniProtKB-KW"/>
</dbReference>
<dbReference type="PANTHER" id="PTHR11946">
    <property type="entry name" value="VALYL-TRNA SYNTHETASES"/>
    <property type="match status" value="1"/>
</dbReference>
<evidence type="ECO:0000256" key="2">
    <source>
        <dbReference type="ARBA" id="ARBA00004496"/>
    </source>
</evidence>
<feature type="domain" description="Aminoacyl-tRNA synthetase class Ia" evidence="17">
    <location>
        <begin position="101"/>
        <end position="721"/>
    </location>
</feature>
<keyword evidence="8 14" id="KW-0067">ATP-binding</keyword>
<dbReference type="SUPFAM" id="SSF47323">
    <property type="entry name" value="Anticodon-binding domain of a subclass of class I aminoacyl-tRNA synthetases"/>
    <property type="match status" value="1"/>
</dbReference>
<feature type="compositionally biased region" description="Basic and acidic residues" evidence="16">
    <location>
        <begin position="17"/>
        <end position="35"/>
    </location>
</feature>
<gene>
    <name evidence="19" type="ORF">B0H66DRAFT_598590</name>
</gene>
<dbReference type="PRINTS" id="PR00986">
    <property type="entry name" value="TRNASYNTHVAL"/>
</dbReference>
<dbReference type="NCBIfam" id="TIGR00422">
    <property type="entry name" value="valS"/>
    <property type="match status" value="1"/>
</dbReference>
<dbReference type="InterPro" id="IPR002303">
    <property type="entry name" value="Valyl-tRNA_ligase"/>
</dbReference>
<sequence>MDTPVAPGAGAQSPAKQTKEQKEKVKAEKAAEKAAKFAAKQQAKKQAQPAQQQKAAAAPKAHAPALPPYEEKTPAGEKKVIQPFDHPHFQAYNPNAVESAWYGWWEKSGFFKPQHGGSSKAGKFVISLPPPNVTGALHVGHALANSLQDTLIRWYRMKGYDTLWVPGCDHAGISTQSVVEKTLWKKEKKTRVDLGRENFVDLVWKWKAEYHQRINNAQRLMGGSMDWSREAFTLDENLSAATMETFCRLHDEGLIYRSNRLVNWCTQLNTALSGLEVINKEIPGRTLLEVPGYEKKVEFGVLTYFKYPIDGTDETIEVATTRPETMLGDSGIAVNPTDTRYTHLVGKKARHPFIDRLLPIVADDYVDAEFGTGAVKLTPAHDNNDYQLGKRHGLEFINILNENGTLNENAGPKFQGQKRFDARYTVVEELTKLGLYTKKEPNAMTIPLCEKSKDVIEPMMKPQWWVSMKEMGSAALDVVKEGKIKISPESARKSYERWLENINDWCISRQLWWGHRIPAYRVIFDGEPDEENDDTPWIVGRTLEEAQSKADDKFAGRNFRLERDVDCLDTWFSSGLWPMSILGWPNTEAPDFKNFFPTSMLETGWDILFFWVARMIMLSLKLTGKVPFTEVYCHSLIRDSEGRKMSKSLGNVIDPLDIITGIDLESLHAKLLVGNLKEDEVARATKYQKTAFPNGIPECGADALRFTLLSYTTGGGDISFDIKVMHAYRRFCNKVWQASKYVLGKLPQNFVPAAQPDNSVLSVPERWILYRMNTAVKTLNDALEAREFSKATKIAHQFFYDELCDVFIENSKSILNDGTPVEQQSVQQTLYRTLDTSLRLLHPFLPFITEELWQRLPRAAADVPASVMLAPYPTYDTDLDFVSEAEDYELGIRCAGGLRSLAADYNIRSDGRAFIKANTAAGFDKVSAQLPAIKTLCGKAIADVKVLDLDMTEIPKGCAVYVISADIVVLLQVSAQITDISAEIKKITAKIQKTNIAIAKQEELLKRDGFEKVSDVVQEQERKKLVDSQSAKENYEKTLEEFNKLSIGDSAETKA</sequence>
<keyword evidence="15" id="KW-0175">Coiled coil</keyword>
<comment type="caution">
    <text evidence="19">The sequence shown here is derived from an EMBL/GenBank/DDBJ whole genome shotgun (WGS) entry which is preliminary data.</text>
</comment>
<dbReference type="EC" id="6.1.1.9" evidence="4"/>
<evidence type="ECO:0000256" key="9">
    <source>
        <dbReference type="ARBA" id="ARBA00022917"/>
    </source>
</evidence>
<dbReference type="GO" id="GO:0004832">
    <property type="term" value="F:valine-tRNA ligase activity"/>
    <property type="evidence" value="ECO:0007669"/>
    <property type="project" value="UniProtKB-EC"/>
</dbReference>
<evidence type="ECO:0000313" key="19">
    <source>
        <dbReference type="EMBL" id="KAK3331088.1"/>
    </source>
</evidence>
<keyword evidence="9 14" id="KW-0648">Protein biosynthesis</keyword>
<evidence type="ECO:0000256" key="14">
    <source>
        <dbReference type="RuleBase" id="RU363035"/>
    </source>
</evidence>
<dbReference type="FunFam" id="3.40.50.620:FF:000020">
    <property type="entry name" value="Valine--tRNA ligase, mitochondrial"/>
    <property type="match status" value="1"/>
</dbReference>
<evidence type="ECO:0000256" key="1">
    <source>
        <dbReference type="ARBA" id="ARBA00004173"/>
    </source>
</evidence>
<keyword evidence="7 14" id="KW-0547">Nucleotide-binding</keyword>
<dbReference type="HAMAP" id="MF_02004">
    <property type="entry name" value="Val_tRNA_synth_type1"/>
    <property type="match status" value="1"/>
</dbReference>
<dbReference type="AlphaFoldDB" id="A0AAE0ITP5"/>
<reference evidence="19" key="1">
    <citation type="journal article" date="2023" name="Mol. Phylogenet. Evol.">
        <title>Genome-scale phylogeny and comparative genomics of the fungal order Sordariales.</title>
        <authorList>
            <person name="Hensen N."/>
            <person name="Bonometti L."/>
            <person name="Westerberg I."/>
            <person name="Brannstrom I.O."/>
            <person name="Guillou S."/>
            <person name="Cros-Aarteil S."/>
            <person name="Calhoun S."/>
            <person name="Haridas S."/>
            <person name="Kuo A."/>
            <person name="Mondo S."/>
            <person name="Pangilinan J."/>
            <person name="Riley R."/>
            <person name="LaButti K."/>
            <person name="Andreopoulos B."/>
            <person name="Lipzen A."/>
            <person name="Chen C."/>
            <person name="Yan M."/>
            <person name="Daum C."/>
            <person name="Ng V."/>
            <person name="Clum A."/>
            <person name="Steindorff A."/>
            <person name="Ohm R.A."/>
            <person name="Martin F."/>
            <person name="Silar P."/>
            <person name="Natvig D.O."/>
            <person name="Lalanne C."/>
            <person name="Gautier V."/>
            <person name="Ament-Velasquez S.L."/>
            <person name="Kruys A."/>
            <person name="Hutchinson M.I."/>
            <person name="Powell A.J."/>
            <person name="Barry K."/>
            <person name="Miller A.N."/>
            <person name="Grigoriev I.V."/>
            <person name="Debuchy R."/>
            <person name="Gladieux P."/>
            <person name="Hiltunen Thoren M."/>
            <person name="Johannesson H."/>
        </authorList>
    </citation>
    <scope>NUCLEOTIDE SEQUENCE</scope>
    <source>
        <strain evidence="19">CBS 118394</strain>
    </source>
</reference>
<evidence type="ECO:0000259" key="18">
    <source>
        <dbReference type="Pfam" id="PF08264"/>
    </source>
</evidence>
<name>A0AAE0ITP5_9PEZI</name>
<dbReference type="NCBIfam" id="NF004349">
    <property type="entry name" value="PRK05729.1"/>
    <property type="match status" value="1"/>
</dbReference>
<dbReference type="InterPro" id="IPR033705">
    <property type="entry name" value="Anticodon_Ia_Val"/>
</dbReference>
<feature type="compositionally biased region" description="Low complexity" evidence="16">
    <location>
        <begin position="36"/>
        <end position="64"/>
    </location>
</feature>
<keyword evidence="6 14" id="KW-0436">Ligase</keyword>
<keyword evidence="20" id="KW-1185">Reference proteome</keyword>
<evidence type="ECO:0000256" key="16">
    <source>
        <dbReference type="SAM" id="MobiDB-lite"/>
    </source>
</evidence>
<evidence type="ECO:0000256" key="10">
    <source>
        <dbReference type="ARBA" id="ARBA00023146"/>
    </source>
</evidence>
<dbReference type="Pfam" id="PF00133">
    <property type="entry name" value="tRNA-synt_1"/>
    <property type="match status" value="1"/>
</dbReference>
<evidence type="ECO:0000256" key="8">
    <source>
        <dbReference type="ARBA" id="ARBA00022840"/>
    </source>
</evidence>
<dbReference type="Gene3D" id="1.10.730.10">
    <property type="entry name" value="Isoleucyl-tRNA Synthetase, Domain 1"/>
    <property type="match status" value="1"/>
</dbReference>
<evidence type="ECO:0000256" key="12">
    <source>
        <dbReference type="ARBA" id="ARBA00040837"/>
    </source>
</evidence>
<protein>
    <recommendedName>
        <fullName evidence="12">Valine--tRNA ligase, mitochondrial</fullName>
        <ecNumber evidence="4">6.1.1.9</ecNumber>
    </recommendedName>
    <alternativeName>
        <fullName evidence="11">Valyl-tRNA synthetase</fullName>
    </alternativeName>
</protein>
<proteinExistence type="inferred from homology"/>
<evidence type="ECO:0000256" key="11">
    <source>
        <dbReference type="ARBA" id="ARBA00029936"/>
    </source>
</evidence>
<dbReference type="InterPro" id="IPR009008">
    <property type="entry name" value="Val/Leu/Ile-tRNA-synth_edit"/>
</dbReference>
<dbReference type="FunFam" id="3.90.740.10:FF:000005">
    <property type="entry name" value="Valine--tRNA ligase, mitochondrial"/>
    <property type="match status" value="1"/>
</dbReference>
<evidence type="ECO:0000259" key="17">
    <source>
        <dbReference type="Pfam" id="PF00133"/>
    </source>
</evidence>
<feature type="coiled-coil region" evidence="15">
    <location>
        <begin position="984"/>
        <end position="1045"/>
    </location>
</feature>
<comment type="catalytic activity">
    <reaction evidence="13">
        <text>tRNA(Val) + L-valine + ATP = L-valyl-tRNA(Val) + AMP + diphosphate</text>
        <dbReference type="Rhea" id="RHEA:10704"/>
        <dbReference type="Rhea" id="RHEA-COMP:9672"/>
        <dbReference type="Rhea" id="RHEA-COMP:9708"/>
        <dbReference type="ChEBI" id="CHEBI:30616"/>
        <dbReference type="ChEBI" id="CHEBI:33019"/>
        <dbReference type="ChEBI" id="CHEBI:57762"/>
        <dbReference type="ChEBI" id="CHEBI:78442"/>
        <dbReference type="ChEBI" id="CHEBI:78537"/>
        <dbReference type="ChEBI" id="CHEBI:456215"/>
        <dbReference type="EC" id="6.1.1.9"/>
    </reaction>
</comment>
<evidence type="ECO:0000256" key="6">
    <source>
        <dbReference type="ARBA" id="ARBA00022598"/>
    </source>
</evidence>
<dbReference type="PANTHER" id="PTHR11946:SF109">
    <property type="entry name" value="VALINE--TRNA LIGASE"/>
    <property type="match status" value="1"/>
</dbReference>
<dbReference type="CDD" id="cd07962">
    <property type="entry name" value="Anticodon_Ia_Val"/>
    <property type="match status" value="1"/>
</dbReference>
<dbReference type="InterPro" id="IPR001412">
    <property type="entry name" value="aa-tRNA-synth_I_CS"/>
</dbReference>
<evidence type="ECO:0000256" key="7">
    <source>
        <dbReference type="ARBA" id="ARBA00022741"/>
    </source>
</evidence>
<organism evidence="19 20">
    <name type="scientific">Apodospora peruviana</name>
    <dbReference type="NCBI Taxonomy" id="516989"/>
    <lineage>
        <taxon>Eukaryota</taxon>
        <taxon>Fungi</taxon>
        <taxon>Dikarya</taxon>
        <taxon>Ascomycota</taxon>
        <taxon>Pezizomycotina</taxon>
        <taxon>Sordariomycetes</taxon>
        <taxon>Sordariomycetidae</taxon>
        <taxon>Sordariales</taxon>
        <taxon>Lasiosphaeriaceae</taxon>
        <taxon>Apodospora</taxon>
    </lineage>
</organism>
<dbReference type="Proteomes" id="UP001283341">
    <property type="component" value="Unassembled WGS sequence"/>
</dbReference>
<dbReference type="GO" id="GO:0006438">
    <property type="term" value="P:valyl-tRNA aminoacylation"/>
    <property type="evidence" value="ECO:0007669"/>
    <property type="project" value="InterPro"/>
</dbReference>
<dbReference type="FunFam" id="1.10.730.10:FF:000009">
    <property type="entry name" value="Valine--tRNA ligase, mitochondrial"/>
    <property type="match status" value="1"/>
</dbReference>
<feature type="domain" description="Methionyl/Valyl/Leucyl/Isoleucyl-tRNA synthetase anticodon-binding" evidence="18">
    <location>
        <begin position="765"/>
        <end position="910"/>
    </location>
</feature>
<dbReference type="GO" id="GO:0002161">
    <property type="term" value="F:aminoacyl-tRNA deacylase activity"/>
    <property type="evidence" value="ECO:0007669"/>
    <property type="project" value="InterPro"/>
</dbReference>
<dbReference type="InterPro" id="IPR002300">
    <property type="entry name" value="aa-tRNA-synth_Ia"/>
</dbReference>
<evidence type="ECO:0000256" key="15">
    <source>
        <dbReference type="SAM" id="Coils"/>
    </source>
</evidence>